<feature type="compositionally biased region" description="Low complexity" evidence="1">
    <location>
        <begin position="690"/>
        <end position="701"/>
    </location>
</feature>
<feature type="compositionally biased region" description="Basic residues" evidence="1">
    <location>
        <begin position="647"/>
        <end position="657"/>
    </location>
</feature>
<feature type="compositionally biased region" description="Low complexity" evidence="1">
    <location>
        <begin position="384"/>
        <end position="397"/>
    </location>
</feature>
<protein>
    <submittedName>
        <fullName evidence="4">Aste57867_21029 protein</fullName>
    </submittedName>
</protein>
<feature type="compositionally biased region" description="Basic and acidic residues" evidence="1">
    <location>
        <begin position="562"/>
        <end position="575"/>
    </location>
</feature>
<dbReference type="AlphaFoldDB" id="A0A485LGF1"/>
<feature type="compositionally biased region" description="Basic and acidic residues" evidence="1">
    <location>
        <begin position="427"/>
        <end position="440"/>
    </location>
</feature>
<accession>A0A485LGF1</accession>
<keyword evidence="5" id="KW-1185">Reference proteome</keyword>
<keyword evidence="2" id="KW-0812">Transmembrane</keyword>
<feature type="compositionally biased region" description="Basic residues" evidence="1">
    <location>
        <begin position="957"/>
        <end position="967"/>
    </location>
</feature>
<feature type="transmembrane region" description="Helical" evidence="2">
    <location>
        <begin position="775"/>
        <end position="793"/>
    </location>
</feature>
<feature type="compositionally biased region" description="Acidic residues" evidence="1">
    <location>
        <begin position="481"/>
        <end position="494"/>
    </location>
</feature>
<evidence type="ECO:0000313" key="3">
    <source>
        <dbReference type="EMBL" id="KAF0687173.1"/>
    </source>
</evidence>
<feature type="compositionally biased region" description="Acidic residues" evidence="1">
    <location>
        <begin position="504"/>
        <end position="521"/>
    </location>
</feature>
<feature type="region of interest" description="Disordered" evidence="1">
    <location>
        <begin position="257"/>
        <end position="701"/>
    </location>
</feature>
<organism evidence="4 5">
    <name type="scientific">Aphanomyces stellatus</name>
    <dbReference type="NCBI Taxonomy" id="120398"/>
    <lineage>
        <taxon>Eukaryota</taxon>
        <taxon>Sar</taxon>
        <taxon>Stramenopiles</taxon>
        <taxon>Oomycota</taxon>
        <taxon>Saprolegniomycetes</taxon>
        <taxon>Saprolegniales</taxon>
        <taxon>Verrucalvaceae</taxon>
        <taxon>Aphanomyces</taxon>
    </lineage>
</organism>
<keyword evidence="2" id="KW-0472">Membrane</keyword>
<feature type="compositionally biased region" description="Basic and acidic residues" evidence="1">
    <location>
        <begin position="286"/>
        <end position="310"/>
    </location>
</feature>
<dbReference type="Proteomes" id="UP000332933">
    <property type="component" value="Unassembled WGS sequence"/>
</dbReference>
<name>A0A485LGF1_9STRA</name>
<evidence type="ECO:0000313" key="5">
    <source>
        <dbReference type="Proteomes" id="UP000332933"/>
    </source>
</evidence>
<dbReference type="EMBL" id="CAADRA010006982">
    <property type="protein sequence ID" value="VFT97704.1"/>
    <property type="molecule type" value="Genomic_DNA"/>
</dbReference>
<proteinExistence type="predicted"/>
<dbReference type="EMBL" id="VJMH01006956">
    <property type="protein sequence ID" value="KAF0687173.1"/>
    <property type="molecule type" value="Genomic_DNA"/>
</dbReference>
<feature type="compositionally biased region" description="Acidic residues" evidence="1">
    <location>
        <begin position="538"/>
        <end position="547"/>
    </location>
</feature>
<evidence type="ECO:0000256" key="1">
    <source>
        <dbReference type="SAM" id="MobiDB-lite"/>
    </source>
</evidence>
<feature type="compositionally biased region" description="Polar residues" evidence="1">
    <location>
        <begin position="341"/>
        <end position="355"/>
    </location>
</feature>
<feature type="region of interest" description="Disordered" evidence="1">
    <location>
        <begin position="928"/>
        <end position="967"/>
    </location>
</feature>
<feature type="compositionally biased region" description="Basic and acidic residues" evidence="1">
    <location>
        <begin position="658"/>
        <end position="685"/>
    </location>
</feature>
<reference evidence="4 5" key="1">
    <citation type="submission" date="2019-03" db="EMBL/GenBank/DDBJ databases">
        <authorList>
            <person name="Gaulin E."/>
            <person name="Dumas B."/>
        </authorList>
    </citation>
    <scope>NUCLEOTIDE SEQUENCE [LARGE SCALE GENOMIC DNA]</scope>
    <source>
        <strain evidence="4">CBS 568.67</strain>
    </source>
</reference>
<feature type="region of interest" description="Disordered" evidence="1">
    <location>
        <begin position="1"/>
        <end position="27"/>
    </location>
</feature>
<feature type="compositionally biased region" description="Acidic residues" evidence="1">
    <location>
        <begin position="1"/>
        <end position="11"/>
    </location>
</feature>
<feature type="compositionally biased region" description="Polar residues" evidence="1">
    <location>
        <begin position="441"/>
        <end position="461"/>
    </location>
</feature>
<gene>
    <name evidence="4" type="primary">Aste57867_21029</name>
    <name evidence="3" type="ORF">As57867_020961</name>
    <name evidence="4" type="ORF">ASTE57867_21029</name>
</gene>
<feature type="compositionally biased region" description="Basic and acidic residues" evidence="1">
    <location>
        <begin position="463"/>
        <end position="473"/>
    </location>
</feature>
<feature type="compositionally biased region" description="Basic and acidic residues" evidence="1">
    <location>
        <begin position="522"/>
        <end position="537"/>
    </location>
</feature>
<feature type="transmembrane region" description="Helical" evidence="2">
    <location>
        <begin position="731"/>
        <end position="755"/>
    </location>
</feature>
<reference evidence="3" key="2">
    <citation type="submission" date="2019-06" db="EMBL/GenBank/DDBJ databases">
        <title>Genomics analysis of Aphanomyces spp. identifies a new class of oomycete effector associated with host adaptation.</title>
        <authorList>
            <person name="Gaulin E."/>
        </authorList>
    </citation>
    <scope>NUCLEOTIDE SEQUENCE</scope>
    <source>
        <strain evidence="3">CBS 578.67</strain>
    </source>
</reference>
<evidence type="ECO:0000313" key="4">
    <source>
        <dbReference type="EMBL" id="VFT97704.1"/>
    </source>
</evidence>
<evidence type="ECO:0000256" key="2">
    <source>
        <dbReference type="SAM" id="Phobius"/>
    </source>
</evidence>
<keyword evidence="2" id="KW-1133">Transmembrane helix</keyword>
<sequence length="967" mass="103962">MNAEDPDDDGDLYFLPGGIVDDSPPRRNLDVHASSPLASSFGAIGASGSMMPSLSSRHLNSFLLPTASDASDLPNNSLLSGLGGVAVPTPARDHRQIGGFGGYGSYGSSTGGMSSSLGIGSIGSSIGATSCHLGSQSSFARAQQVSYLQPKPISSTTGAPLRAPPGLDAPVASPYERSRNVGDEMSSFGFMSHMRPTIPPVQQAIYRPPGYHNAIPTSNMELAELNTTSVVVTHGRDDDGFATNTIGVNRFRSHTPRALSEESIAPSPVAAADPPPRASTPLRKSNRGEQRQERKDHGERKDHVERKEPVGHQSFMKRSSTLGSPSSVSSRDSEDPPIKSAPSSPSRAQNAQRPAQGQVRIRQRGRPNDGSPKNPETATPKGGRAVAVASSSSSRRATPVYREKYPKQEPQPQRQPPSSTHEPPVARPERGTPRRPKGERQSTTPTSIAATTVVLPTSSVKADSLKVKVKNEKNVPSTSTLEEEPVVVEKEPDEPSCAATAASPDDEEDETSVPDDDTPEKEEDRDADDERKAIDDLSKDDEVESVDDPSVVALDEETIAVDDVKEDKAPDEDKPSAPFANPPSFVGESSAMESSHDDVTPPNEEEVEVAQHPTKQQRKLPAATPASTMELHTPSSEDDMKVPTTVAKKKAEKKSHRREKDSLLKHTLEKKKSDGLKKKDSRKDDDLVDDPLFSSSTSTSSSSAMTAWKDAMASCWHAVAHTGGASKALSWLFVHLFSALSIVINLGIVVGLQLLTYGLKFHRVAVRGLVFNRNIACCFAFLYAFPLLVQYVIPWAPPWAPVCLWYAFLVQLFCTQGSTAMVATFRILLPLVFLVEGVSHHSFLLDLNGAELLLISFILSAVKTGNLCSPIFFLSLSVQCLSAVFLGSELIVQWAQLAVALYSLNAMAASNEDEWNTEEDGGGAFGHSPLLGDFHQPSGTSIQKTKRLDRRSLATAKGRKPRATSST</sequence>
<dbReference type="OrthoDB" id="79610at2759"/>
<feature type="compositionally biased region" description="Low complexity" evidence="1">
    <location>
        <begin position="319"/>
        <end position="330"/>
    </location>
</feature>
<feature type="region of interest" description="Disordered" evidence="1">
    <location>
        <begin position="151"/>
        <end position="177"/>
    </location>
</feature>